<dbReference type="NCBIfam" id="TIGR01558">
    <property type="entry name" value="sm_term_P27"/>
    <property type="match status" value="1"/>
</dbReference>
<dbReference type="Proteomes" id="UP000019586">
    <property type="component" value="Chromosome"/>
</dbReference>
<protein>
    <submittedName>
        <fullName evidence="2">Phage Terminase Small Subunit</fullName>
    </submittedName>
</protein>
<feature type="region of interest" description="Disordered" evidence="1">
    <location>
        <begin position="1"/>
        <end position="45"/>
    </location>
</feature>
<proteinExistence type="predicted"/>
<dbReference type="Pfam" id="PF05119">
    <property type="entry name" value="Terminase_4"/>
    <property type="match status" value="1"/>
</dbReference>
<gene>
    <name evidence="2" type="ORF">KPNJ2_00523</name>
</gene>
<evidence type="ECO:0000256" key="1">
    <source>
        <dbReference type="SAM" id="MobiDB-lite"/>
    </source>
</evidence>
<organism evidence="2 3">
    <name type="scientific">Klebsiella pneumoniae 30684/NJST258_2</name>
    <dbReference type="NCBI Taxonomy" id="1420013"/>
    <lineage>
        <taxon>Bacteria</taxon>
        <taxon>Pseudomonadati</taxon>
        <taxon>Pseudomonadota</taxon>
        <taxon>Gammaproteobacteria</taxon>
        <taxon>Enterobacterales</taxon>
        <taxon>Enterobacteriaceae</taxon>
        <taxon>Klebsiella/Raoultella group</taxon>
        <taxon>Klebsiella</taxon>
        <taxon>Klebsiella pneumoniae complex</taxon>
    </lineage>
</organism>
<dbReference type="KEGG" id="kps:KPNJ2_00523"/>
<accession>W8UNU7</accession>
<feature type="compositionally biased region" description="Acidic residues" evidence="1">
    <location>
        <begin position="165"/>
        <end position="176"/>
    </location>
</feature>
<dbReference type="AlphaFoldDB" id="W8UNU7"/>
<name>W8UNU7_KLEPN</name>
<dbReference type="PATRIC" id="fig|1420013.3.peg.496"/>
<feature type="region of interest" description="Disordered" evidence="1">
    <location>
        <begin position="156"/>
        <end position="176"/>
    </location>
</feature>
<dbReference type="HOGENOM" id="CLU_1523209_0_0_6"/>
<reference evidence="2 3" key="1">
    <citation type="journal article" date="2014" name="Proc. Natl. Acad. Sci. U.S.A.">
        <title>Molecular dissection of the evolution of carbapenem-resistant multilocus sequence type 258 Klebsiella pneumoniae.</title>
        <authorList>
            <person name="Deleo F.R."/>
            <person name="Chen L."/>
            <person name="Porcella S.F."/>
            <person name="Martens C.A."/>
            <person name="Kobayashi S.D."/>
            <person name="Porter A.R."/>
            <person name="Chavda K.D."/>
            <person name="Jacobs M.R."/>
            <person name="Mathema B."/>
            <person name="Olsen R.J."/>
            <person name="Bonomo R.A."/>
            <person name="Musser J.M."/>
            <person name="Kreiswirth B.N."/>
        </authorList>
    </citation>
    <scope>NUCLEOTIDE SEQUENCE [LARGE SCALE GENOMIC DNA]</scope>
    <source>
        <strain evidence="2">30684/NJST258_2</strain>
    </source>
</reference>
<evidence type="ECO:0000313" key="3">
    <source>
        <dbReference type="Proteomes" id="UP000019586"/>
    </source>
</evidence>
<sequence>MSVTGSCGNASATADRPHRWGGGGFQDEHEGARHHPPPQIFTHGDFFENKTRWKREIFMARPPKPPAYLDELAAQQWKAKAKQLAERGDLTPADWNNLELFCVNYSMYRKAVEDLASRGFSIVNSQGGESRNPALSAKADAEKIMIKMSSLLGFDPVSRRRNPVETEEEDELDRLE</sequence>
<dbReference type="InterPro" id="IPR006448">
    <property type="entry name" value="Phage_term_ssu_P27"/>
</dbReference>
<evidence type="ECO:0000313" key="2">
    <source>
        <dbReference type="EMBL" id="AHM77303.1"/>
    </source>
</evidence>
<dbReference type="EMBL" id="CP006918">
    <property type="protein sequence ID" value="AHM77303.1"/>
    <property type="molecule type" value="Genomic_DNA"/>
</dbReference>
<feature type="compositionally biased region" description="Polar residues" evidence="1">
    <location>
        <begin position="1"/>
        <end position="12"/>
    </location>
</feature>